<accession>A0A6A8MCX5</accession>
<dbReference type="Proteomes" id="UP000438120">
    <property type="component" value="Unassembled WGS sequence"/>
</dbReference>
<dbReference type="AlphaFoldDB" id="A0A6A8MCX5"/>
<protein>
    <submittedName>
        <fullName evidence="1">Uncharacterized protein</fullName>
    </submittedName>
</protein>
<comment type="caution">
    <text evidence="1">The sequence shown here is derived from an EMBL/GenBank/DDBJ whole genome shotgun (WGS) entry which is preliminary data.</text>
</comment>
<dbReference type="EMBL" id="VUMX01000007">
    <property type="protein sequence ID" value="MST86752.1"/>
    <property type="molecule type" value="Genomic_DNA"/>
</dbReference>
<proteinExistence type="predicted"/>
<organism evidence="1 2">
    <name type="scientific">Lactobacillus porci</name>
    <dbReference type="NCBI Taxonomy" id="2012477"/>
    <lineage>
        <taxon>Bacteria</taxon>
        <taxon>Bacillati</taxon>
        <taxon>Bacillota</taxon>
        <taxon>Bacilli</taxon>
        <taxon>Lactobacillales</taxon>
        <taxon>Lactobacillaceae</taxon>
        <taxon>Lactobacillus</taxon>
    </lineage>
</organism>
<evidence type="ECO:0000313" key="2">
    <source>
        <dbReference type="Proteomes" id="UP000438120"/>
    </source>
</evidence>
<reference evidence="1 2" key="1">
    <citation type="submission" date="2019-08" db="EMBL/GenBank/DDBJ databases">
        <title>In-depth cultivation of the pig gut microbiome towards novel bacterial diversity and tailored functional studies.</title>
        <authorList>
            <person name="Wylensek D."/>
            <person name="Hitch T.C.A."/>
            <person name="Clavel T."/>
        </authorList>
    </citation>
    <scope>NUCLEOTIDE SEQUENCE [LARGE SCALE GENOMIC DNA]</scope>
    <source>
        <strain evidence="1 2">Bifido-178-WT-2B</strain>
    </source>
</reference>
<evidence type="ECO:0000313" key="1">
    <source>
        <dbReference type="EMBL" id="MST86752.1"/>
    </source>
</evidence>
<sequence length="219" mass="23758">MLNPDFAIILNFKLADPESAPSKADALVKRARDIGARCIASNSPAAFEAACAKYTVKNVPAMTGQKYAPDTVVDALVAARKAGQPLVIDLDVADGLQEDDQAALTALNKWMHKFGHVVNEGAPCALECDLQGAFLLENRHVSYQDYLFLHAPVAAQAVVTGLEQAPNRVEWVDGRAEVPFEFAAGQLTLDLAEAKDDFAWQVVRIQGHRPEDDLADTKF</sequence>
<gene>
    <name evidence="1" type="ORF">FYJ62_03635</name>
</gene>
<dbReference type="OrthoDB" id="2315155at2"/>
<name>A0A6A8MCX5_9LACO</name>
<dbReference type="RefSeq" id="WP_154547831.1">
    <property type="nucleotide sequence ID" value="NZ_VUMX01000007.1"/>
</dbReference>
<keyword evidence="2" id="KW-1185">Reference proteome</keyword>